<organism evidence="3">
    <name type="scientific">Schistocephalus solidus</name>
    <name type="common">Tapeworm</name>
    <dbReference type="NCBI Taxonomy" id="70667"/>
    <lineage>
        <taxon>Eukaryota</taxon>
        <taxon>Metazoa</taxon>
        <taxon>Spiralia</taxon>
        <taxon>Lophotrochozoa</taxon>
        <taxon>Platyhelminthes</taxon>
        <taxon>Cestoda</taxon>
        <taxon>Eucestoda</taxon>
        <taxon>Diphyllobothriidea</taxon>
        <taxon>Diphyllobothriidae</taxon>
        <taxon>Schistocephalus</taxon>
    </lineage>
</organism>
<protein>
    <submittedName>
        <fullName evidence="1 3">Uncharacterized protein</fullName>
    </submittedName>
</protein>
<dbReference type="Proteomes" id="UP000275846">
    <property type="component" value="Unassembled WGS sequence"/>
</dbReference>
<keyword evidence="2" id="KW-1185">Reference proteome</keyword>
<gene>
    <name evidence="1" type="ORF">SSLN_LOCUS18399</name>
</gene>
<reference evidence="1 2" key="2">
    <citation type="submission" date="2018-11" db="EMBL/GenBank/DDBJ databases">
        <authorList>
            <consortium name="Pathogen Informatics"/>
        </authorList>
    </citation>
    <scope>NUCLEOTIDE SEQUENCE [LARGE SCALE GENOMIC DNA]</scope>
    <source>
        <strain evidence="1 2">NST_G2</strain>
    </source>
</reference>
<dbReference type="EMBL" id="UYSU01044337">
    <property type="protein sequence ID" value="VDM04785.1"/>
    <property type="molecule type" value="Genomic_DNA"/>
</dbReference>
<reference evidence="3" key="1">
    <citation type="submission" date="2016-06" db="UniProtKB">
        <authorList>
            <consortium name="WormBaseParasite"/>
        </authorList>
    </citation>
    <scope>IDENTIFICATION</scope>
</reference>
<sequence length="204" mass="23648">MLVGETRPKQLTAHPVVTSGENFGLIKREFVTRSRRWRRDLGVRVIPPQRCCMIGHSLAEYFEITTVFVANEDIQKGQLVVFFLLHRKLYFQEDAVETIFKCQHLIPLHDDEGVIHIPSSLNSVERDALRSARRWETFALLEASTYDLILVLASIRNSVERNALRSARRWETFALLEASAYDLIRFLPQQHASVMFFIQAPDKH</sequence>
<proteinExistence type="predicted"/>
<evidence type="ECO:0000313" key="1">
    <source>
        <dbReference type="EMBL" id="VDM04785.1"/>
    </source>
</evidence>
<evidence type="ECO:0000313" key="2">
    <source>
        <dbReference type="Proteomes" id="UP000275846"/>
    </source>
</evidence>
<dbReference type="WBParaSite" id="SSLN_0001909301-mRNA-1">
    <property type="protein sequence ID" value="SSLN_0001909301-mRNA-1"/>
    <property type="gene ID" value="SSLN_0001909301"/>
</dbReference>
<evidence type="ECO:0000313" key="3">
    <source>
        <dbReference type="WBParaSite" id="SSLN_0001909301-mRNA-1"/>
    </source>
</evidence>
<accession>A0A183TPK1</accession>
<dbReference type="AlphaFoldDB" id="A0A183TPK1"/>
<name>A0A183TPK1_SCHSO</name>